<reference evidence="1 2" key="1">
    <citation type="submission" date="2018-06" db="EMBL/GenBank/DDBJ databases">
        <title>Comparative genomics of downy mildews reveals potential adaptations to biotrophy.</title>
        <authorList>
            <person name="Fletcher K."/>
            <person name="Klosterman S.J."/>
            <person name="Derevnina L."/>
            <person name="Martin F."/>
            <person name="Koike S."/>
            <person name="Reyes Chin-Wo S."/>
            <person name="Mou B."/>
            <person name="Michelmore R."/>
        </authorList>
    </citation>
    <scope>NUCLEOTIDE SEQUENCE [LARGE SCALE GENOMIC DNA]</scope>
    <source>
        <strain evidence="1 2">R13</strain>
    </source>
</reference>
<dbReference type="AlphaFoldDB" id="A0A425CP94"/>
<proteinExistence type="predicted"/>
<evidence type="ECO:0000313" key="1">
    <source>
        <dbReference type="EMBL" id="RQM18804.1"/>
    </source>
</evidence>
<dbReference type="VEuPathDB" id="FungiDB:DD237_008040"/>
<organism evidence="1 2">
    <name type="scientific">Peronospora effusa</name>
    <dbReference type="NCBI Taxonomy" id="542832"/>
    <lineage>
        <taxon>Eukaryota</taxon>
        <taxon>Sar</taxon>
        <taxon>Stramenopiles</taxon>
        <taxon>Oomycota</taxon>
        <taxon>Peronosporomycetes</taxon>
        <taxon>Peronosporales</taxon>
        <taxon>Peronosporaceae</taxon>
        <taxon>Peronospora</taxon>
    </lineage>
</organism>
<sequence>MGLKKLFAEIAAIKQLESEASAASSKHVDVKLKSEKDYAKKGTVKPVQVESGDIVADLLAETLNAPRIRERKQIGLK</sequence>
<evidence type="ECO:0000313" key="2">
    <source>
        <dbReference type="Proteomes" id="UP000286097"/>
    </source>
</evidence>
<name>A0A425CP94_9STRA</name>
<gene>
    <name evidence="1" type="ORF">DD237_008040</name>
</gene>
<dbReference type="Proteomes" id="UP000286097">
    <property type="component" value="Unassembled WGS sequence"/>
</dbReference>
<protein>
    <submittedName>
        <fullName evidence="1">Uncharacterized protein</fullName>
    </submittedName>
</protein>
<dbReference type="EMBL" id="QKXF01000014">
    <property type="protein sequence ID" value="RQM18804.1"/>
    <property type="molecule type" value="Genomic_DNA"/>
</dbReference>
<comment type="caution">
    <text evidence="1">The sequence shown here is derived from an EMBL/GenBank/DDBJ whole genome shotgun (WGS) entry which is preliminary data.</text>
</comment>
<accession>A0A425CP94</accession>